<keyword evidence="15" id="KW-1185">Reference proteome</keyword>
<dbReference type="PROSITE" id="PS51194">
    <property type="entry name" value="HELICASE_CTER"/>
    <property type="match status" value="1"/>
</dbReference>
<dbReference type="OrthoDB" id="10261375at2759"/>
<dbReference type="SMART" id="SM00487">
    <property type="entry name" value="DEXDc"/>
    <property type="match status" value="1"/>
</dbReference>
<dbReference type="GO" id="GO:0016887">
    <property type="term" value="F:ATP hydrolysis activity"/>
    <property type="evidence" value="ECO:0007669"/>
    <property type="project" value="RHEA"/>
</dbReference>
<dbReference type="AlphaFoldDB" id="A0A5J5BV39"/>
<protein>
    <recommendedName>
        <fullName evidence="2">RNA helicase</fullName>
        <ecNumber evidence="2">3.6.4.13</ecNumber>
    </recommendedName>
</protein>
<dbReference type="PANTHER" id="PTHR47959">
    <property type="entry name" value="ATP-DEPENDENT RNA HELICASE RHLE-RELATED"/>
    <property type="match status" value="1"/>
</dbReference>
<dbReference type="Gene3D" id="3.40.50.300">
    <property type="entry name" value="P-loop containing nucleotide triphosphate hydrolases"/>
    <property type="match status" value="2"/>
</dbReference>
<dbReference type="InterPro" id="IPR050079">
    <property type="entry name" value="DEAD_box_RNA_helicase"/>
</dbReference>
<feature type="compositionally biased region" description="Basic residues" evidence="10">
    <location>
        <begin position="721"/>
        <end position="733"/>
    </location>
</feature>
<evidence type="ECO:0000256" key="9">
    <source>
        <dbReference type="PROSITE-ProRule" id="PRU00552"/>
    </source>
</evidence>
<dbReference type="InterPro" id="IPR014001">
    <property type="entry name" value="Helicase_ATP-bd"/>
</dbReference>
<accession>A0A5J5BV39</accession>
<gene>
    <name evidence="14" type="ORF">F0562_002767</name>
</gene>
<dbReference type="Pfam" id="PF00270">
    <property type="entry name" value="DEAD"/>
    <property type="match status" value="1"/>
</dbReference>
<comment type="catalytic activity">
    <reaction evidence="8">
        <text>ATP + H2O = ADP + phosphate + H(+)</text>
        <dbReference type="Rhea" id="RHEA:13065"/>
        <dbReference type="ChEBI" id="CHEBI:15377"/>
        <dbReference type="ChEBI" id="CHEBI:15378"/>
        <dbReference type="ChEBI" id="CHEBI:30616"/>
        <dbReference type="ChEBI" id="CHEBI:43474"/>
        <dbReference type="ChEBI" id="CHEBI:456216"/>
        <dbReference type="EC" id="3.6.4.13"/>
    </reaction>
</comment>
<evidence type="ECO:0000256" key="10">
    <source>
        <dbReference type="SAM" id="MobiDB-lite"/>
    </source>
</evidence>
<feature type="short sequence motif" description="Q motif" evidence="9">
    <location>
        <begin position="28"/>
        <end position="56"/>
    </location>
</feature>
<dbReference type="Proteomes" id="UP000325577">
    <property type="component" value="Linkage Group LG1"/>
</dbReference>
<feature type="domain" description="Helicase ATP-binding" evidence="11">
    <location>
        <begin position="59"/>
        <end position="232"/>
    </location>
</feature>
<feature type="region of interest" description="Disordered" evidence="10">
    <location>
        <begin position="693"/>
        <end position="785"/>
    </location>
</feature>
<evidence type="ECO:0000256" key="8">
    <source>
        <dbReference type="ARBA" id="ARBA00047984"/>
    </source>
</evidence>
<evidence type="ECO:0000256" key="1">
    <source>
        <dbReference type="ARBA" id="ARBA00010379"/>
    </source>
</evidence>
<dbReference type="EMBL" id="CM018032">
    <property type="protein sequence ID" value="KAA8546494.1"/>
    <property type="molecule type" value="Genomic_DNA"/>
</dbReference>
<keyword evidence="6" id="KW-0067">ATP-binding</keyword>
<evidence type="ECO:0000313" key="15">
    <source>
        <dbReference type="Proteomes" id="UP000325577"/>
    </source>
</evidence>
<evidence type="ECO:0000259" key="11">
    <source>
        <dbReference type="PROSITE" id="PS51192"/>
    </source>
</evidence>
<dbReference type="InterPro" id="IPR014014">
    <property type="entry name" value="RNA_helicase_DEAD_Q_motif"/>
</dbReference>
<evidence type="ECO:0000256" key="2">
    <source>
        <dbReference type="ARBA" id="ARBA00012552"/>
    </source>
</evidence>
<dbReference type="CDD" id="cd17959">
    <property type="entry name" value="DEADc_DDX54"/>
    <property type="match status" value="1"/>
</dbReference>
<evidence type="ECO:0000256" key="4">
    <source>
        <dbReference type="ARBA" id="ARBA00022801"/>
    </source>
</evidence>
<dbReference type="SUPFAM" id="SSF52540">
    <property type="entry name" value="P-loop containing nucleoside triphosphate hydrolases"/>
    <property type="match status" value="1"/>
</dbReference>
<reference evidence="14 15" key="1">
    <citation type="submission" date="2019-09" db="EMBL/GenBank/DDBJ databases">
        <title>A chromosome-level genome assembly of the Chinese tupelo Nyssa sinensis.</title>
        <authorList>
            <person name="Yang X."/>
            <person name="Kang M."/>
            <person name="Yang Y."/>
            <person name="Xiong H."/>
            <person name="Wang M."/>
            <person name="Zhang Z."/>
            <person name="Wang Z."/>
            <person name="Wu H."/>
            <person name="Ma T."/>
            <person name="Liu J."/>
            <person name="Xi Z."/>
        </authorList>
    </citation>
    <scope>NUCLEOTIDE SEQUENCE [LARGE SCALE GENOMIC DNA]</scope>
    <source>
        <strain evidence="14">J267</strain>
        <tissue evidence="14">Leaf</tissue>
    </source>
</reference>
<dbReference type="GO" id="GO:0003723">
    <property type="term" value="F:RNA binding"/>
    <property type="evidence" value="ECO:0007669"/>
    <property type="project" value="UniProtKB-KW"/>
</dbReference>
<feature type="region of interest" description="Disordered" evidence="10">
    <location>
        <begin position="1"/>
        <end position="30"/>
    </location>
</feature>
<sequence>MARGGGILASSKAELKRKEKQRKKAKSGGFESLGLSPNVFRGVKRKGYRVPTPIQRKTMPLIVSGHDVVAMARTGSGKTAAFLVPMLEKLQQHVPQVGVRALILSPTRDLALQTLKFTKELGRFTDLRISLLVGGDTMESQFEELAQNPDIIIATPGRLMHHLSEVDDMSLRTVEYVVFDEADCLFGMGFAEQLHKILAQLSENRQTLLFSATLPSALAEFAKAGLRDPQLLRLDLETKISPDLKLMFFSLRQEEKYAALLYLIREQISSDEQTLIFVSTKYHVEFLNTLFREEGIEPSVCYGDMDQDARKIHVSRFRARKTMLLIVTDIAARGIDIPLLDNVINWDFPPKPKIFVHRVGRAARAGRTGSAFSFVTSEDMPYLLDLHLFLSKPIRAAPTEDEVLQDMDGVMSKIDQAVANGETVYGRFPQTVIDLVSDRVREIIDSSAELTSLQRSCINAFRLYSKTKPSPARESIRRAKVLPCEGLHPIFKNVLGGNELTALAFSERLKAFRPKQTILEAEGEAAKSKHLQGPSSQWTDVMKKKRAIHEGIINLVHQQRSNDHVAKEVISETTSSKGKEKKVSGSKRKTKSFKDEEYFISSVPTNQHWEAGLSVRGNQGFESNRLEAAVLDLVADGSEGLQKQKSKYHWDKRSKKYIKLNNGDRVTASGKIKTESGAKVKANKTGIYKKWKERSHSKISLRGTSGDGNAEEATRLAGPHGHNRRFRGGRKHQSMPNAHVRSEIKDVEQVRKERQKKADRISYMKSKPNKKGKKFGKNGKRGKTK</sequence>
<dbReference type="InterPro" id="IPR001650">
    <property type="entry name" value="Helicase_C-like"/>
</dbReference>
<evidence type="ECO:0000256" key="3">
    <source>
        <dbReference type="ARBA" id="ARBA00022741"/>
    </source>
</evidence>
<dbReference type="EC" id="3.6.4.13" evidence="2"/>
<dbReference type="InterPro" id="IPR033517">
    <property type="entry name" value="DDX54/DBP10_DEAD-box_helicase"/>
</dbReference>
<evidence type="ECO:0000259" key="13">
    <source>
        <dbReference type="PROSITE" id="PS51195"/>
    </source>
</evidence>
<feature type="compositionally biased region" description="Basic and acidic residues" evidence="10">
    <location>
        <begin position="740"/>
        <end position="762"/>
    </location>
</feature>
<dbReference type="PANTHER" id="PTHR47959:SF8">
    <property type="entry name" value="RNA HELICASE"/>
    <property type="match status" value="1"/>
</dbReference>
<keyword evidence="3" id="KW-0547">Nucleotide-binding</keyword>
<keyword evidence="4" id="KW-0378">Hydrolase</keyword>
<keyword evidence="7" id="KW-0694">RNA-binding</keyword>
<dbReference type="SMART" id="SM00490">
    <property type="entry name" value="HELICc"/>
    <property type="match status" value="1"/>
</dbReference>
<evidence type="ECO:0000259" key="12">
    <source>
        <dbReference type="PROSITE" id="PS51194"/>
    </source>
</evidence>
<proteinExistence type="inferred from homology"/>
<dbReference type="GO" id="GO:0005829">
    <property type="term" value="C:cytosol"/>
    <property type="evidence" value="ECO:0007669"/>
    <property type="project" value="TreeGrafter"/>
</dbReference>
<dbReference type="InterPro" id="IPR012541">
    <property type="entry name" value="DBP10_C"/>
</dbReference>
<dbReference type="Pfam" id="PF08147">
    <property type="entry name" value="DBP10CT"/>
    <property type="match status" value="1"/>
</dbReference>
<dbReference type="GO" id="GO:0005634">
    <property type="term" value="C:nucleus"/>
    <property type="evidence" value="ECO:0007669"/>
    <property type="project" value="InterPro"/>
</dbReference>
<evidence type="ECO:0000313" key="14">
    <source>
        <dbReference type="EMBL" id="KAA8546494.1"/>
    </source>
</evidence>
<comment type="similarity">
    <text evidence="1">Belongs to the DEAD box helicase family. DDX54/DBP10 subfamily.</text>
</comment>
<evidence type="ECO:0000256" key="7">
    <source>
        <dbReference type="ARBA" id="ARBA00022884"/>
    </source>
</evidence>
<evidence type="ECO:0000256" key="6">
    <source>
        <dbReference type="ARBA" id="ARBA00022840"/>
    </source>
</evidence>
<dbReference type="CDD" id="cd18787">
    <property type="entry name" value="SF2_C_DEAD"/>
    <property type="match status" value="1"/>
</dbReference>
<dbReference type="InterPro" id="IPR027417">
    <property type="entry name" value="P-loop_NTPase"/>
</dbReference>
<evidence type="ECO:0000256" key="5">
    <source>
        <dbReference type="ARBA" id="ARBA00022806"/>
    </source>
</evidence>
<dbReference type="PROSITE" id="PS51195">
    <property type="entry name" value="Q_MOTIF"/>
    <property type="match status" value="1"/>
</dbReference>
<dbReference type="SMART" id="SM01123">
    <property type="entry name" value="DBP10CT"/>
    <property type="match status" value="1"/>
</dbReference>
<dbReference type="GO" id="GO:0005524">
    <property type="term" value="F:ATP binding"/>
    <property type="evidence" value="ECO:0007669"/>
    <property type="project" value="UniProtKB-KW"/>
</dbReference>
<dbReference type="GO" id="GO:0003724">
    <property type="term" value="F:RNA helicase activity"/>
    <property type="evidence" value="ECO:0007669"/>
    <property type="project" value="UniProtKB-EC"/>
</dbReference>
<dbReference type="InterPro" id="IPR011545">
    <property type="entry name" value="DEAD/DEAH_box_helicase_dom"/>
</dbReference>
<feature type="domain" description="Helicase C-terminal" evidence="12">
    <location>
        <begin position="256"/>
        <end position="405"/>
    </location>
</feature>
<feature type="compositionally biased region" description="Basic residues" evidence="10">
    <location>
        <begin position="767"/>
        <end position="785"/>
    </location>
</feature>
<dbReference type="Pfam" id="PF00271">
    <property type="entry name" value="Helicase_C"/>
    <property type="match status" value="1"/>
</dbReference>
<keyword evidence="5" id="KW-0347">Helicase</keyword>
<feature type="domain" description="DEAD-box RNA helicase Q" evidence="13">
    <location>
        <begin position="28"/>
        <end position="56"/>
    </location>
</feature>
<name>A0A5J5BV39_9ASTE</name>
<dbReference type="PROSITE" id="PS51192">
    <property type="entry name" value="HELICASE_ATP_BIND_1"/>
    <property type="match status" value="1"/>
</dbReference>
<organism evidence="14 15">
    <name type="scientific">Nyssa sinensis</name>
    <dbReference type="NCBI Taxonomy" id="561372"/>
    <lineage>
        <taxon>Eukaryota</taxon>
        <taxon>Viridiplantae</taxon>
        <taxon>Streptophyta</taxon>
        <taxon>Embryophyta</taxon>
        <taxon>Tracheophyta</taxon>
        <taxon>Spermatophyta</taxon>
        <taxon>Magnoliopsida</taxon>
        <taxon>eudicotyledons</taxon>
        <taxon>Gunneridae</taxon>
        <taxon>Pentapetalae</taxon>
        <taxon>asterids</taxon>
        <taxon>Cornales</taxon>
        <taxon>Nyssaceae</taxon>
        <taxon>Nyssa</taxon>
    </lineage>
</organism>